<proteinExistence type="predicted"/>
<evidence type="ECO:0000313" key="4">
    <source>
        <dbReference type="Proteomes" id="UP000664132"/>
    </source>
</evidence>
<keyword evidence="4" id="KW-1185">Reference proteome</keyword>
<dbReference type="OrthoDB" id="4161186at2759"/>
<accession>A0A8H7T876</accession>
<comment type="caution">
    <text evidence="3">The sequence shown here is derived from an EMBL/GenBank/DDBJ whole genome shotgun (WGS) entry which is preliminary data.</text>
</comment>
<evidence type="ECO:0000256" key="1">
    <source>
        <dbReference type="SAM" id="MobiDB-lite"/>
    </source>
</evidence>
<dbReference type="Proteomes" id="UP000664132">
    <property type="component" value="Unassembled WGS sequence"/>
</dbReference>
<protein>
    <recommendedName>
        <fullName evidence="2">PD-(D/E)XK nuclease-like domain-containing protein</fullName>
    </recommendedName>
</protein>
<feature type="compositionally biased region" description="Low complexity" evidence="1">
    <location>
        <begin position="35"/>
        <end position="45"/>
    </location>
</feature>
<dbReference type="AlphaFoldDB" id="A0A8H7T876"/>
<feature type="region of interest" description="Disordered" evidence="1">
    <location>
        <begin position="1"/>
        <end position="46"/>
    </location>
</feature>
<feature type="domain" description="PD-(D/E)XK nuclease-like" evidence="2">
    <location>
        <begin position="123"/>
        <end position="279"/>
    </location>
</feature>
<dbReference type="InterPro" id="IPR046797">
    <property type="entry name" value="PDDEXK_12"/>
</dbReference>
<name>A0A8H7T876_9HELO</name>
<reference evidence="3" key="1">
    <citation type="submission" date="2021-02" db="EMBL/GenBank/DDBJ databases">
        <title>Genome sequence Cadophora malorum strain M34.</title>
        <authorList>
            <person name="Stefanovic E."/>
            <person name="Vu D."/>
            <person name="Scully C."/>
            <person name="Dijksterhuis J."/>
            <person name="Roader J."/>
            <person name="Houbraken J."/>
        </authorList>
    </citation>
    <scope>NUCLEOTIDE SEQUENCE</scope>
    <source>
        <strain evidence="3">M34</strain>
    </source>
</reference>
<dbReference type="Pfam" id="PF20516">
    <property type="entry name" value="PDDEXK_12"/>
    <property type="match status" value="1"/>
</dbReference>
<dbReference type="EMBL" id="JAFJYH010000272">
    <property type="protein sequence ID" value="KAG4414275.1"/>
    <property type="molecule type" value="Genomic_DNA"/>
</dbReference>
<feature type="compositionally biased region" description="Low complexity" evidence="1">
    <location>
        <begin position="10"/>
        <end position="22"/>
    </location>
</feature>
<organism evidence="3 4">
    <name type="scientific">Cadophora malorum</name>
    <dbReference type="NCBI Taxonomy" id="108018"/>
    <lineage>
        <taxon>Eukaryota</taxon>
        <taxon>Fungi</taxon>
        <taxon>Dikarya</taxon>
        <taxon>Ascomycota</taxon>
        <taxon>Pezizomycotina</taxon>
        <taxon>Leotiomycetes</taxon>
        <taxon>Helotiales</taxon>
        <taxon>Ploettnerulaceae</taxon>
        <taxon>Cadophora</taxon>
    </lineage>
</organism>
<evidence type="ECO:0000313" key="3">
    <source>
        <dbReference type="EMBL" id="KAG4414275.1"/>
    </source>
</evidence>
<gene>
    <name evidence="3" type="ORF">IFR04_012571</name>
</gene>
<sequence length="313" mass="34823">MNSDVASDASGGTSRTRSTTTSFPKRPILHPTPPSSRQRSTSPTRKVLSQLKLATPSLRVCQPDVRLEQSPAVRQLRSMLINKLSAEVIPYSLQTRLRASDPDQFQVLSPLFEDPTILHPASYTHSLWEVADKIYNEARRCHDNHLDEKAWMKVVNNVLDPAELGEDTSMLRVHSIQTQSVDPTFLPKHISQPSAKKADLALAFSCDHPSVAAAIEPVQKANPDLCLSQITDAYTSTVPMVCCLEVKEGGGDYNEAILQLGIWCAAGLERLRGLRTLAESEVISRSYHRFWGGLWWVMIGNFTSRGRMRGEMS</sequence>
<evidence type="ECO:0000259" key="2">
    <source>
        <dbReference type="Pfam" id="PF20516"/>
    </source>
</evidence>